<keyword evidence="6 8" id="KW-0406">Ion transport</keyword>
<dbReference type="GO" id="GO:0005886">
    <property type="term" value="C:plasma membrane"/>
    <property type="evidence" value="ECO:0007669"/>
    <property type="project" value="TreeGrafter"/>
</dbReference>
<dbReference type="PANTHER" id="PTHR11040">
    <property type="entry name" value="ZINC/IRON TRANSPORTER"/>
    <property type="match status" value="1"/>
</dbReference>
<keyword evidence="4 8" id="KW-0812">Transmembrane</keyword>
<accession>A0A1L9S5K5</accession>
<comment type="subcellular location">
    <subcellularLocation>
        <location evidence="1 8">Membrane</location>
        <topology evidence="1 8">Multi-pass membrane protein</topology>
    </subcellularLocation>
</comment>
<dbReference type="InterPro" id="IPR003689">
    <property type="entry name" value="ZIP"/>
</dbReference>
<dbReference type="GeneID" id="34610723"/>
<gene>
    <name evidence="10" type="ORF">ASPZODRAFT_137252</name>
</gene>
<dbReference type="NCBIfam" id="TIGR00820">
    <property type="entry name" value="zip"/>
    <property type="match status" value="1"/>
</dbReference>
<sequence length="349" mass="38039">MSTFDPTNVDLTTAKLADVLCYLYSGADDGADYLGARISSVFVILITSTVVTFFPVVAKRVRRLKIPNTAYLVARYFGSGVILATAFVHLLDPAYYEIGQNTCVGATGNWAQYSWPPAFALLCIVITFLLDFGASLYVERKYGIRHTHDEPVARYIAHDEEAAGAAQEEETSTNTSSTDEKALENEKSVQQQLAAFLILEFGVLFHSVIIGLTLGIVGSEFKVLYIVIIFHQAFEGLGIGARMSSIPFRPTSWLPWLLCSAYGLTTPISIAIGLAVRESLNLNSFNAMIVEGILDASSGGVLIYTSLVELIAHDFIFNPNRTSDPKELAVILTSFLAGIAIMSLLGKWI</sequence>
<proteinExistence type="inferred from homology"/>
<dbReference type="GO" id="GO:0000006">
    <property type="term" value="F:high-affinity zinc transmembrane transporter activity"/>
    <property type="evidence" value="ECO:0007669"/>
    <property type="project" value="TreeGrafter"/>
</dbReference>
<evidence type="ECO:0000313" key="10">
    <source>
        <dbReference type="EMBL" id="OJJ42438.1"/>
    </source>
</evidence>
<evidence type="ECO:0000313" key="11">
    <source>
        <dbReference type="Proteomes" id="UP000184188"/>
    </source>
</evidence>
<dbReference type="RefSeq" id="XP_022576948.1">
    <property type="nucleotide sequence ID" value="XM_022724258.1"/>
</dbReference>
<keyword evidence="7 8" id="KW-0472">Membrane</keyword>
<keyword evidence="3 8" id="KW-0813">Transport</keyword>
<dbReference type="EMBL" id="KV878359">
    <property type="protein sequence ID" value="OJJ42438.1"/>
    <property type="molecule type" value="Genomic_DNA"/>
</dbReference>
<evidence type="ECO:0008006" key="12">
    <source>
        <dbReference type="Google" id="ProtNLM"/>
    </source>
</evidence>
<feature type="transmembrane region" description="Helical" evidence="8">
    <location>
        <begin position="223"/>
        <end position="241"/>
    </location>
</feature>
<feature type="transmembrane region" description="Helical" evidence="8">
    <location>
        <begin position="296"/>
        <end position="316"/>
    </location>
</feature>
<dbReference type="Pfam" id="PF02535">
    <property type="entry name" value="Zip"/>
    <property type="match status" value="1"/>
</dbReference>
<evidence type="ECO:0000256" key="2">
    <source>
        <dbReference type="ARBA" id="ARBA00006939"/>
    </source>
</evidence>
<reference evidence="11" key="1">
    <citation type="journal article" date="2017" name="Genome Biol.">
        <title>Comparative genomics reveals high biological diversity and specific adaptations in the industrially and medically important fungal genus Aspergillus.</title>
        <authorList>
            <person name="de Vries R.P."/>
            <person name="Riley R."/>
            <person name="Wiebenga A."/>
            <person name="Aguilar-Osorio G."/>
            <person name="Amillis S."/>
            <person name="Uchima C.A."/>
            <person name="Anderluh G."/>
            <person name="Asadollahi M."/>
            <person name="Askin M."/>
            <person name="Barry K."/>
            <person name="Battaglia E."/>
            <person name="Bayram O."/>
            <person name="Benocci T."/>
            <person name="Braus-Stromeyer S.A."/>
            <person name="Caldana C."/>
            <person name="Canovas D."/>
            <person name="Cerqueira G.C."/>
            <person name="Chen F."/>
            <person name="Chen W."/>
            <person name="Choi C."/>
            <person name="Clum A."/>
            <person name="Dos Santos R.A."/>
            <person name="Damasio A.R."/>
            <person name="Diallinas G."/>
            <person name="Emri T."/>
            <person name="Fekete E."/>
            <person name="Flipphi M."/>
            <person name="Freyberg S."/>
            <person name="Gallo A."/>
            <person name="Gournas C."/>
            <person name="Habgood R."/>
            <person name="Hainaut M."/>
            <person name="Harispe M.L."/>
            <person name="Henrissat B."/>
            <person name="Hilden K.S."/>
            <person name="Hope R."/>
            <person name="Hossain A."/>
            <person name="Karabika E."/>
            <person name="Karaffa L."/>
            <person name="Karanyi Z."/>
            <person name="Krasevec N."/>
            <person name="Kuo A."/>
            <person name="Kusch H."/>
            <person name="LaButti K."/>
            <person name="Lagendijk E.L."/>
            <person name="Lapidus A."/>
            <person name="Levasseur A."/>
            <person name="Lindquist E."/>
            <person name="Lipzen A."/>
            <person name="Logrieco A.F."/>
            <person name="MacCabe A."/>
            <person name="Maekelae M.R."/>
            <person name="Malavazi I."/>
            <person name="Melin P."/>
            <person name="Meyer V."/>
            <person name="Mielnichuk N."/>
            <person name="Miskei M."/>
            <person name="Molnar A.P."/>
            <person name="Mule G."/>
            <person name="Ngan C.Y."/>
            <person name="Orejas M."/>
            <person name="Orosz E."/>
            <person name="Ouedraogo J.P."/>
            <person name="Overkamp K.M."/>
            <person name="Park H.-S."/>
            <person name="Perrone G."/>
            <person name="Piumi F."/>
            <person name="Punt P.J."/>
            <person name="Ram A.F."/>
            <person name="Ramon A."/>
            <person name="Rauscher S."/>
            <person name="Record E."/>
            <person name="Riano-Pachon D.M."/>
            <person name="Robert V."/>
            <person name="Roehrig J."/>
            <person name="Ruller R."/>
            <person name="Salamov A."/>
            <person name="Salih N.S."/>
            <person name="Samson R.A."/>
            <person name="Sandor E."/>
            <person name="Sanguinetti M."/>
            <person name="Schuetze T."/>
            <person name="Sepcic K."/>
            <person name="Shelest E."/>
            <person name="Sherlock G."/>
            <person name="Sophianopoulou V."/>
            <person name="Squina F.M."/>
            <person name="Sun H."/>
            <person name="Susca A."/>
            <person name="Todd R.B."/>
            <person name="Tsang A."/>
            <person name="Unkles S.E."/>
            <person name="van de Wiele N."/>
            <person name="van Rossen-Uffink D."/>
            <person name="Oliveira J.V."/>
            <person name="Vesth T.C."/>
            <person name="Visser J."/>
            <person name="Yu J.-H."/>
            <person name="Zhou M."/>
            <person name="Andersen M.R."/>
            <person name="Archer D.B."/>
            <person name="Baker S.E."/>
            <person name="Benoit I."/>
            <person name="Brakhage A.A."/>
            <person name="Braus G.H."/>
            <person name="Fischer R."/>
            <person name="Frisvad J.C."/>
            <person name="Goldman G.H."/>
            <person name="Houbraken J."/>
            <person name="Oakley B."/>
            <person name="Pocsi I."/>
            <person name="Scazzocchio C."/>
            <person name="Seiboth B."/>
            <person name="vanKuyk P.A."/>
            <person name="Wortman J."/>
            <person name="Dyer P.S."/>
            <person name="Grigoriev I.V."/>
        </authorList>
    </citation>
    <scope>NUCLEOTIDE SEQUENCE [LARGE SCALE GENOMIC DNA]</scope>
    <source>
        <strain evidence="11">CBS 506.65</strain>
    </source>
</reference>
<dbReference type="AlphaFoldDB" id="A0A1L9S5K5"/>
<evidence type="ECO:0000256" key="3">
    <source>
        <dbReference type="ARBA" id="ARBA00022448"/>
    </source>
</evidence>
<dbReference type="STRING" id="1073090.A0A1L9S5K5"/>
<organism evidence="10 11">
    <name type="scientific">Penicilliopsis zonata CBS 506.65</name>
    <dbReference type="NCBI Taxonomy" id="1073090"/>
    <lineage>
        <taxon>Eukaryota</taxon>
        <taxon>Fungi</taxon>
        <taxon>Dikarya</taxon>
        <taxon>Ascomycota</taxon>
        <taxon>Pezizomycotina</taxon>
        <taxon>Eurotiomycetes</taxon>
        <taxon>Eurotiomycetidae</taxon>
        <taxon>Eurotiales</taxon>
        <taxon>Aspergillaceae</taxon>
        <taxon>Penicilliopsis</taxon>
    </lineage>
</organism>
<evidence type="ECO:0000256" key="7">
    <source>
        <dbReference type="ARBA" id="ARBA00023136"/>
    </source>
</evidence>
<evidence type="ECO:0000256" key="8">
    <source>
        <dbReference type="RuleBase" id="RU362088"/>
    </source>
</evidence>
<feature type="transmembrane region" description="Helical" evidence="8">
    <location>
        <begin position="70"/>
        <end position="91"/>
    </location>
</feature>
<dbReference type="VEuPathDB" id="FungiDB:ASPZODRAFT_137252"/>
<feature type="transmembrane region" description="Helical" evidence="8">
    <location>
        <begin position="253"/>
        <end position="276"/>
    </location>
</feature>
<evidence type="ECO:0000256" key="9">
    <source>
        <dbReference type="SAM" id="MobiDB-lite"/>
    </source>
</evidence>
<keyword evidence="11" id="KW-1185">Reference proteome</keyword>
<protein>
    <recommendedName>
        <fullName evidence="12">ZIP zinc/iron transport family</fullName>
    </recommendedName>
</protein>
<dbReference type="Proteomes" id="UP000184188">
    <property type="component" value="Unassembled WGS sequence"/>
</dbReference>
<feature type="transmembrane region" description="Helical" evidence="8">
    <location>
        <begin position="118"/>
        <end position="138"/>
    </location>
</feature>
<evidence type="ECO:0000256" key="6">
    <source>
        <dbReference type="ARBA" id="ARBA00023065"/>
    </source>
</evidence>
<evidence type="ECO:0000256" key="1">
    <source>
        <dbReference type="ARBA" id="ARBA00004141"/>
    </source>
</evidence>
<name>A0A1L9S5K5_9EURO</name>
<dbReference type="GO" id="GO:0071578">
    <property type="term" value="P:zinc ion import across plasma membrane"/>
    <property type="evidence" value="ECO:0007669"/>
    <property type="project" value="TreeGrafter"/>
</dbReference>
<evidence type="ECO:0000256" key="4">
    <source>
        <dbReference type="ARBA" id="ARBA00022692"/>
    </source>
</evidence>
<evidence type="ECO:0000256" key="5">
    <source>
        <dbReference type="ARBA" id="ARBA00022989"/>
    </source>
</evidence>
<dbReference type="OrthoDB" id="4521671at2759"/>
<feature type="region of interest" description="Disordered" evidence="9">
    <location>
        <begin position="164"/>
        <end position="183"/>
    </location>
</feature>
<feature type="transmembrane region" description="Helical" evidence="8">
    <location>
        <begin position="38"/>
        <end position="58"/>
    </location>
</feature>
<comment type="similarity">
    <text evidence="2 8">Belongs to the ZIP transporter (TC 2.A.5) family.</text>
</comment>
<dbReference type="InterPro" id="IPR004698">
    <property type="entry name" value="Zn/Fe_permease_fun/pln"/>
</dbReference>
<dbReference type="PANTHER" id="PTHR11040:SF32">
    <property type="entry name" value="ZINC-REGULATED TRANSPORTER 1"/>
    <property type="match status" value="1"/>
</dbReference>
<feature type="transmembrane region" description="Helical" evidence="8">
    <location>
        <begin position="193"/>
        <end position="217"/>
    </location>
</feature>
<keyword evidence="5 8" id="KW-1133">Transmembrane helix</keyword>
<feature type="transmembrane region" description="Helical" evidence="8">
    <location>
        <begin position="328"/>
        <end position="346"/>
    </location>
</feature>